<comment type="subcellular location">
    <subcellularLocation>
        <location evidence="1">Cell membrane</location>
        <topology evidence="1">Multi-pass membrane protein</topology>
    </subcellularLocation>
</comment>
<feature type="transmembrane region" description="Helical" evidence="6">
    <location>
        <begin position="156"/>
        <end position="178"/>
    </location>
</feature>
<evidence type="ECO:0000256" key="3">
    <source>
        <dbReference type="ARBA" id="ARBA00022692"/>
    </source>
</evidence>
<keyword evidence="2" id="KW-1003">Cell membrane</keyword>
<evidence type="ECO:0000256" key="4">
    <source>
        <dbReference type="ARBA" id="ARBA00022989"/>
    </source>
</evidence>
<organism evidence="7 8">
    <name type="scientific">Melissococcus plutonius</name>
    <dbReference type="NCBI Taxonomy" id="33970"/>
    <lineage>
        <taxon>Bacteria</taxon>
        <taxon>Bacillati</taxon>
        <taxon>Bacillota</taxon>
        <taxon>Bacilli</taxon>
        <taxon>Lactobacillales</taxon>
        <taxon>Enterococcaceae</taxon>
        <taxon>Melissococcus</taxon>
    </lineage>
</organism>
<dbReference type="GeneID" id="57043913"/>
<gene>
    <name evidence="7" type="ORF">DAT561_1374</name>
</gene>
<dbReference type="InterPro" id="IPR050833">
    <property type="entry name" value="Poly_Biosynth_Transport"/>
</dbReference>
<feature type="transmembrane region" description="Helical" evidence="6">
    <location>
        <begin position="340"/>
        <end position="361"/>
    </location>
</feature>
<dbReference type="EMBL" id="AP018492">
    <property type="protein sequence ID" value="BBC61473.1"/>
    <property type="molecule type" value="Genomic_DNA"/>
</dbReference>
<evidence type="ECO:0000256" key="6">
    <source>
        <dbReference type="SAM" id="Phobius"/>
    </source>
</evidence>
<protein>
    <submittedName>
        <fullName evidence="7">Repeat unit transporter</fullName>
    </submittedName>
</protein>
<reference evidence="7 8" key="1">
    <citation type="submission" date="2018-01" db="EMBL/GenBank/DDBJ databases">
        <title>Whole genome sequence of Melissococcus plutonius DAT561.</title>
        <authorList>
            <person name="Okumura K."/>
            <person name="Takamatsu D."/>
            <person name="Okura M."/>
        </authorList>
    </citation>
    <scope>NUCLEOTIDE SEQUENCE [LARGE SCALE GENOMIC DNA]</scope>
    <source>
        <strain evidence="7 8">DAT561</strain>
    </source>
</reference>
<keyword evidence="3 6" id="KW-0812">Transmembrane</keyword>
<feature type="transmembrane region" description="Helical" evidence="6">
    <location>
        <begin position="94"/>
        <end position="117"/>
    </location>
</feature>
<evidence type="ECO:0000256" key="5">
    <source>
        <dbReference type="ARBA" id="ARBA00023136"/>
    </source>
</evidence>
<accession>A0A2Z5Y425</accession>
<dbReference type="PANTHER" id="PTHR30250:SF26">
    <property type="entry name" value="PSMA PROTEIN"/>
    <property type="match status" value="1"/>
</dbReference>
<dbReference type="GO" id="GO:0005886">
    <property type="term" value="C:plasma membrane"/>
    <property type="evidence" value="ECO:0007669"/>
    <property type="project" value="UniProtKB-SubCell"/>
</dbReference>
<evidence type="ECO:0000256" key="1">
    <source>
        <dbReference type="ARBA" id="ARBA00004651"/>
    </source>
</evidence>
<feature type="transmembrane region" description="Helical" evidence="6">
    <location>
        <begin position="406"/>
        <end position="425"/>
    </location>
</feature>
<keyword evidence="4 6" id="KW-1133">Transmembrane helix</keyword>
<evidence type="ECO:0000313" key="7">
    <source>
        <dbReference type="EMBL" id="BBC61473.1"/>
    </source>
</evidence>
<feature type="transmembrane region" description="Helical" evidence="6">
    <location>
        <begin position="446"/>
        <end position="464"/>
    </location>
</feature>
<feature type="transmembrane region" description="Helical" evidence="6">
    <location>
        <begin position="184"/>
        <end position="202"/>
    </location>
</feature>
<feature type="transmembrane region" description="Helical" evidence="6">
    <location>
        <begin position="21"/>
        <end position="41"/>
    </location>
</feature>
<sequence>MQRKSRLENSIINSSVSTIIFILNIFIKFILQGVFIHYLGAEYLGLKGLFTNILSMLSLADLGIGTAIVFSLYKPLQLNDIPQIKALVYLYKKIYNFIGIFVCLLGLTIIPFLPLILGKNINIPNIYLIYLLFLMNSVFSYFLAYNRSLLNADQNGYLNILNNFIYLIIATIGQILILALTGNYILFLIIQVVCTIASNIDISFRVKKRYKDVFDYPETIKLNNKTITTLKKNTIGNLSNKIGTVVVMGSDNILISLFVNLTAVGIYSNYTLIINSIGGIFNQLTGSITASIGNVAVTDDEKTSVSIFFKHYFINFTLLYFSTISMILMIQPFINIWVGKFYLLDNITFALIILNFVITMFRNTSLVFIDAYGLAWIQRWKPIIESILNIVLSLVFLVIFNMGIKGVLLGTILSSLTFISWYEPYIVLRYGVKEKFSAYIKVTVKYSLSLSLGILSIMPLIYLINADSIFGMTLRGIIGFIISLFIYFIFYLKTNEFQFILYVVKQLKMRLKKQKVEN</sequence>
<feature type="transmembrane region" description="Helical" evidence="6">
    <location>
        <begin position="53"/>
        <end position="73"/>
    </location>
</feature>
<feature type="transmembrane region" description="Helical" evidence="6">
    <location>
        <begin position="123"/>
        <end position="144"/>
    </location>
</feature>
<feature type="transmembrane region" description="Helical" evidence="6">
    <location>
        <begin position="470"/>
        <end position="492"/>
    </location>
</feature>
<dbReference type="RefSeq" id="WP_015695286.1">
    <property type="nucleotide sequence ID" value="NZ_AP018492.1"/>
</dbReference>
<dbReference type="Proteomes" id="UP000269226">
    <property type="component" value="Chromosome"/>
</dbReference>
<dbReference type="PANTHER" id="PTHR30250">
    <property type="entry name" value="PST FAMILY PREDICTED COLANIC ACID TRANSPORTER"/>
    <property type="match status" value="1"/>
</dbReference>
<keyword evidence="5 6" id="KW-0472">Membrane</keyword>
<proteinExistence type="predicted"/>
<feature type="transmembrane region" description="Helical" evidence="6">
    <location>
        <begin position="312"/>
        <end position="334"/>
    </location>
</feature>
<dbReference type="AlphaFoldDB" id="A0A2Z5Y425"/>
<evidence type="ECO:0000313" key="8">
    <source>
        <dbReference type="Proteomes" id="UP000269226"/>
    </source>
</evidence>
<name>A0A2Z5Y425_9ENTE</name>
<evidence type="ECO:0000256" key="2">
    <source>
        <dbReference type="ARBA" id="ARBA00022475"/>
    </source>
</evidence>
<feature type="transmembrane region" description="Helical" evidence="6">
    <location>
        <begin position="382"/>
        <end position="400"/>
    </location>
</feature>